<proteinExistence type="predicted"/>
<name>A0ACC1XNU5_MELAZ</name>
<dbReference type="Proteomes" id="UP001164539">
    <property type="component" value="Chromosome 8"/>
</dbReference>
<reference evidence="1 2" key="1">
    <citation type="journal article" date="2023" name="Science">
        <title>Complex scaffold remodeling in plant triterpene biosynthesis.</title>
        <authorList>
            <person name="De La Pena R."/>
            <person name="Hodgson H."/>
            <person name="Liu J.C."/>
            <person name="Stephenson M.J."/>
            <person name="Martin A.C."/>
            <person name="Owen C."/>
            <person name="Harkess A."/>
            <person name="Leebens-Mack J."/>
            <person name="Jimenez L.E."/>
            <person name="Osbourn A."/>
            <person name="Sattely E.S."/>
        </authorList>
    </citation>
    <scope>NUCLEOTIDE SEQUENCE [LARGE SCALE GENOMIC DNA]</scope>
    <source>
        <strain evidence="2">cv. JPN11</strain>
        <tissue evidence="1">Leaf</tissue>
    </source>
</reference>
<keyword evidence="2" id="KW-1185">Reference proteome</keyword>
<gene>
    <name evidence="1" type="ORF">OWV82_015240</name>
</gene>
<dbReference type="EMBL" id="CM051401">
    <property type="protein sequence ID" value="KAJ4713096.1"/>
    <property type="molecule type" value="Genomic_DNA"/>
</dbReference>
<evidence type="ECO:0000313" key="1">
    <source>
        <dbReference type="EMBL" id="KAJ4713096.1"/>
    </source>
</evidence>
<protein>
    <submittedName>
        <fullName evidence="1">Disease resistance protein</fullName>
    </submittedName>
</protein>
<sequence>MTVIGALEKLEILFIQHCDVKELPVEVRQLTRLRSLELRDCFELEVIPPNVISHLSNLEELRTGSFAEWEVEGNIERRNASLYELKHLPKLTALQICIKDANTLARDLFFKRLERYKILIIRDPWVLKYTSGNTPPEISRQFKLELTNTNISLKDGHIMQLRGIEDLYVDGLLDMKNILYGLNSESFPQLKYLKARNNPNLLCIIDSTEDVTPNASAFPLLESLSLINLPHMEKISCGQLAAESFGKLREIVVVDCNKLKNIFSFSVARGLLQLQSIEAFRCQNMEQIFAIGSEDESSNNNTGGINIIEFGQLRSLVLRYLPQLTSFCSRSNEIILADDIDIPNTLFNKKVTLPRLEVLELYETKVERIWQNQAVAMSCGIQNLTRLIISSCKNLRCLFSSSIATSFVQLQHLQICQCPALEEMVVDDDRLREEQRKNVVFPQLVLLKMKTLQNLTKFCSAGVYIEFPSLKKLEIEQCPELKGFVLKNNISTDLTEIPLFNEKVAFPSLESLSISDCDSMEAIFDLDGPNFEDQLSALTHLSELEIIGLPKLRHVWKKDSKKFICQNLMMVKLYGLHTTEWPALKTLEVSGWEIVNILFNSEFHRFQRGQLDIRAQPPQFLVEKVFPNLEELIVQGKGIATIGQFPENFLGKLKFLHFVFDESAVFSSLDFLQRFHNIKVLNIGGCSTCGPFEAVENGITAGITELNECCDVKHLLKEETNMDHLLHLYVGACHNLEKGENSEQGLNQPSM</sequence>
<comment type="caution">
    <text evidence="1">The sequence shown here is derived from an EMBL/GenBank/DDBJ whole genome shotgun (WGS) entry which is preliminary data.</text>
</comment>
<organism evidence="1 2">
    <name type="scientific">Melia azedarach</name>
    <name type="common">Chinaberry tree</name>
    <dbReference type="NCBI Taxonomy" id="155640"/>
    <lineage>
        <taxon>Eukaryota</taxon>
        <taxon>Viridiplantae</taxon>
        <taxon>Streptophyta</taxon>
        <taxon>Embryophyta</taxon>
        <taxon>Tracheophyta</taxon>
        <taxon>Spermatophyta</taxon>
        <taxon>Magnoliopsida</taxon>
        <taxon>eudicotyledons</taxon>
        <taxon>Gunneridae</taxon>
        <taxon>Pentapetalae</taxon>
        <taxon>rosids</taxon>
        <taxon>malvids</taxon>
        <taxon>Sapindales</taxon>
        <taxon>Meliaceae</taxon>
        <taxon>Melia</taxon>
    </lineage>
</organism>
<evidence type="ECO:0000313" key="2">
    <source>
        <dbReference type="Proteomes" id="UP001164539"/>
    </source>
</evidence>
<accession>A0ACC1XNU5</accession>